<protein>
    <recommendedName>
        <fullName evidence="1">Putative restriction endonuclease domain-containing protein</fullName>
    </recommendedName>
</protein>
<dbReference type="CDD" id="cd06260">
    <property type="entry name" value="DUF820-like"/>
    <property type="match status" value="1"/>
</dbReference>
<dbReference type="EMBL" id="CZCU02000136">
    <property type="protein sequence ID" value="VXD17628.1"/>
    <property type="molecule type" value="Genomic_DNA"/>
</dbReference>
<dbReference type="InterPro" id="IPR008538">
    <property type="entry name" value="Uma2"/>
</dbReference>
<evidence type="ECO:0000313" key="2">
    <source>
        <dbReference type="EMBL" id="VXD17628.1"/>
    </source>
</evidence>
<feature type="domain" description="Putative restriction endonuclease" evidence="1">
    <location>
        <begin position="16"/>
        <end position="199"/>
    </location>
</feature>
<accession>A0A7Z9DZG3</accession>
<dbReference type="RefSeq" id="WP_083621195.1">
    <property type="nucleotide sequence ID" value="NZ_LR734869.1"/>
</dbReference>
<dbReference type="Proteomes" id="UP000184550">
    <property type="component" value="Unassembled WGS sequence"/>
</dbReference>
<keyword evidence="3" id="KW-1185">Reference proteome</keyword>
<comment type="caution">
    <text evidence="2">The sequence shown here is derived from an EMBL/GenBank/DDBJ whole genome shotgun (WGS) entry which is preliminary data.</text>
</comment>
<proteinExistence type="predicted"/>
<evidence type="ECO:0000313" key="3">
    <source>
        <dbReference type="Proteomes" id="UP000184550"/>
    </source>
</evidence>
<gene>
    <name evidence="2" type="ORF">PL8927_600035</name>
</gene>
<dbReference type="Pfam" id="PF05685">
    <property type="entry name" value="Uma2"/>
    <property type="match status" value="1"/>
</dbReference>
<reference evidence="2" key="1">
    <citation type="submission" date="2019-10" db="EMBL/GenBank/DDBJ databases">
        <authorList>
            <consortium name="Genoscope - CEA"/>
            <person name="William W."/>
        </authorList>
    </citation>
    <scope>NUCLEOTIDE SEQUENCE [LARGE SCALE GENOMIC DNA]</scope>
    <source>
        <strain evidence="2">BBR_PRJEB10992</strain>
    </source>
</reference>
<dbReference type="AlphaFoldDB" id="A0A7Z9DZG3"/>
<dbReference type="InterPro" id="IPR011335">
    <property type="entry name" value="Restrct_endonuc-II-like"/>
</dbReference>
<dbReference type="Gene3D" id="3.90.1570.10">
    <property type="entry name" value="tt1808, chain A"/>
    <property type="match status" value="1"/>
</dbReference>
<dbReference type="SUPFAM" id="SSF52980">
    <property type="entry name" value="Restriction endonuclease-like"/>
    <property type="match status" value="1"/>
</dbReference>
<evidence type="ECO:0000259" key="1">
    <source>
        <dbReference type="Pfam" id="PF05685"/>
    </source>
</evidence>
<dbReference type="PANTHER" id="PTHR34107:SF2">
    <property type="entry name" value="SLL0888 PROTEIN"/>
    <property type="match status" value="1"/>
</dbReference>
<organism evidence="2 3">
    <name type="scientific">Planktothrix serta PCC 8927</name>
    <dbReference type="NCBI Taxonomy" id="671068"/>
    <lineage>
        <taxon>Bacteria</taxon>
        <taxon>Bacillati</taxon>
        <taxon>Cyanobacteriota</taxon>
        <taxon>Cyanophyceae</taxon>
        <taxon>Oscillatoriophycideae</taxon>
        <taxon>Oscillatoriales</taxon>
        <taxon>Microcoleaceae</taxon>
        <taxon>Planktothrix</taxon>
    </lineage>
</organism>
<dbReference type="PANTHER" id="PTHR34107">
    <property type="entry name" value="SLL0198 PROTEIN-RELATED"/>
    <property type="match status" value="1"/>
</dbReference>
<name>A0A7Z9DZG3_9CYAN</name>
<dbReference type="InterPro" id="IPR012296">
    <property type="entry name" value="Nuclease_put_TT1808"/>
</dbReference>
<sequence length="204" mass="23516">MTLTSIPTQQQLTFTQFLEQLPNEAGRYELVNGEIVRTLPTRQHEDIADFIADAFKNEVKRCDLNYRVSDRIVIRTLTPIGTEQGRQPDVSVVDKTLWELNRNAYTAFVDPLQVAVEVVSTNWEDDYVDKLDEYQRLGIAEYWIVDYLAIASRSYLGNPKVPTIFVYQVDETGNYQRQSYQGSDLILSLTFPELQLTVEQILNV</sequence>
<dbReference type="OrthoDB" id="428427at2"/>